<gene>
    <name evidence="2" type="ORF">CEXT_684301</name>
</gene>
<proteinExistence type="predicted"/>
<evidence type="ECO:0000313" key="2">
    <source>
        <dbReference type="EMBL" id="GIY92028.1"/>
    </source>
</evidence>
<reference evidence="2 3" key="1">
    <citation type="submission" date="2021-06" db="EMBL/GenBank/DDBJ databases">
        <title>Caerostris extrusa draft genome.</title>
        <authorList>
            <person name="Kono N."/>
            <person name="Arakawa K."/>
        </authorList>
    </citation>
    <scope>NUCLEOTIDE SEQUENCE [LARGE SCALE GENOMIC DNA]</scope>
</reference>
<sequence length="77" mass="8916">MSEIKSQNCYKPDEIFEPEKTFTSLSEMRSFLIRVKDTTWRAFIKKQFGTKEAFAPTPLLLILFVSPAPIVMQIKTT</sequence>
<keyword evidence="1" id="KW-1133">Transmembrane helix</keyword>
<dbReference type="EMBL" id="BPLR01000085">
    <property type="protein sequence ID" value="GIY92028.1"/>
    <property type="molecule type" value="Genomic_DNA"/>
</dbReference>
<keyword evidence="1" id="KW-0812">Transmembrane</keyword>
<dbReference type="AlphaFoldDB" id="A0AAV4XDZ6"/>
<evidence type="ECO:0000313" key="3">
    <source>
        <dbReference type="Proteomes" id="UP001054945"/>
    </source>
</evidence>
<evidence type="ECO:0000256" key="1">
    <source>
        <dbReference type="SAM" id="Phobius"/>
    </source>
</evidence>
<accession>A0AAV4XDZ6</accession>
<comment type="caution">
    <text evidence="2">The sequence shown here is derived from an EMBL/GenBank/DDBJ whole genome shotgun (WGS) entry which is preliminary data.</text>
</comment>
<organism evidence="2 3">
    <name type="scientific">Caerostris extrusa</name>
    <name type="common">Bark spider</name>
    <name type="synonym">Caerostris bankana</name>
    <dbReference type="NCBI Taxonomy" id="172846"/>
    <lineage>
        <taxon>Eukaryota</taxon>
        <taxon>Metazoa</taxon>
        <taxon>Ecdysozoa</taxon>
        <taxon>Arthropoda</taxon>
        <taxon>Chelicerata</taxon>
        <taxon>Arachnida</taxon>
        <taxon>Araneae</taxon>
        <taxon>Araneomorphae</taxon>
        <taxon>Entelegynae</taxon>
        <taxon>Araneoidea</taxon>
        <taxon>Araneidae</taxon>
        <taxon>Caerostris</taxon>
    </lineage>
</organism>
<keyword evidence="1" id="KW-0472">Membrane</keyword>
<protein>
    <submittedName>
        <fullName evidence="2">Uncharacterized protein</fullName>
    </submittedName>
</protein>
<name>A0AAV4XDZ6_CAEEX</name>
<keyword evidence="3" id="KW-1185">Reference proteome</keyword>
<dbReference type="Proteomes" id="UP001054945">
    <property type="component" value="Unassembled WGS sequence"/>
</dbReference>
<feature type="transmembrane region" description="Helical" evidence="1">
    <location>
        <begin position="53"/>
        <end position="74"/>
    </location>
</feature>